<dbReference type="AlphaFoldDB" id="A0A9W8CRH9"/>
<name>A0A9W8CRH9_9FUNG</name>
<reference evidence="2" key="1">
    <citation type="submission" date="2022-07" db="EMBL/GenBank/DDBJ databases">
        <title>Phylogenomic reconstructions and comparative analyses of Kickxellomycotina fungi.</title>
        <authorList>
            <person name="Reynolds N.K."/>
            <person name="Stajich J.E."/>
            <person name="Barry K."/>
            <person name="Grigoriev I.V."/>
            <person name="Crous P."/>
            <person name="Smith M.E."/>
        </authorList>
    </citation>
    <scope>NUCLEOTIDE SEQUENCE</scope>
    <source>
        <strain evidence="2">BCRC 34381</strain>
    </source>
</reference>
<feature type="compositionally biased region" description="Basic and acidic residues" evidence="1">
    <location>
        <begin position="1"/>
        <end position="10"/>
    </location>
</feature>
<proteinExistence type="predicted"/>
<organism evidence="2 3">
    <name type="scientific">Coemansia biformis</name>
    <dbReference type="NCBI Taxonomy" id="1286918"/>
    <lineage>
        <taxon>Eukaryota</taxon>
        <taxon>Fungi</taxon>
        <taxon>Fungi incertae sedis</taxon>
        <taxon>Zoopagomycota</taxon>
        <taxon>Kickxellomycotina</taxon>
        <taxon>Kickxellomycetes</taxon>
        <taxon>Kickxellales</taxon>
        <taxon>Kickxellaceae</taxon>
        <taxon>Coemansia</taxon>
    </lineage>
</organism>
<accession>A0A9W8CRH9</accession>
<evidence type="ECO:0000313" key="2">
    <source>
        <dbReference type="EMBL" id="KAJ1720852.1"/>
    </source>
</evidence>
<sequence>GYQTPRHDLQRPQLPLQQAYPSRHPASYAQYSGEPRYVEPPSPRVHQRHADYPPAPAYDPRNDASRDPHTSADYRHTVAGALA</sequence>
<dbReference type="Proteomes" id="UP001143981">
    <property type="component" value="Unassembled WGS sequence"/>
</dbReference>
<gene>
    <name evidence="2" type="ORF">LPJ61_006113</name>
</gene>
<evidence type="ECO:0000256" key="1">
    <source>
        <dbReference type="SAM" id="MobiDB-lite"/>
    </source>
</evidence>
<feature type="compositionally biased region" description="Basic and acidic residues" evidence="1">
    <location>
        <begin position="60"/>
        <end position="76"/>
    </location>
</feature>
<keyword evidence="3" id="KW-1185">Reference proteome</keyword>
<evidence type="ECO:0000313" key="3">
    <source>
        <dbReference type="Proteomes" id="UP001143981"/>
    </source>
</evidence>
<comment type="caution">
    <text evidence="2">The sequence shown here is derived from an EMBL/GenBank/DDBJ whole genome shotgun (WGS) entry which is preliminary data.</text>
</comment>
<protein>
    <submittedName>
        <fullName evidence="2">Uncharacterized protein</fullName>
    </submittedName>
</protein>
<dbReference type="EMBL" id="JANBOI010002597">
    <property type="protein sequence ID" value="KAJ1720852.1"/>
    <property type="molecule type" value="Genomic_DNA"/>
</dbReference>
<feature type="region of interest" description="Disordered" evidence="1">
    <location>
        <begin position="1"/>
        <end position="83"/>
    </location>
</feature>
<feature type="non-terminal residue" evidence="2">
    <location>
        <position position="83"/>
    </location>
</feature>